<evidence type="ECO:0000313" key="3">
    <source>
        <dbReference type="Proteomes" id="UP000237105"/>
    </source>
</evidence>
<feature type="compositionally biased region" description="Low complexity" evidence="1">
    <location>
        <begin position="9"/>
        <end position="21"/>
    </location>
</feature>
<feature type="compositionally biased region" description="Low complexity" evidence="1">
    <location>
        <begin position="108"/>
        <end position="121"/>
    </location>
</feature>
<protein>
    <submittedName>
        <fullName evidence="2">Uncharacterized protein</fullName>
    </submittedName>
</protein>
<accession>A0A2P5A765</accession>
<sequence>MTLEDPKRQASAPEPATAAARRSSRRSSRRPARGRRRRRKGARPGRHGEANEPGARRPRRSTSRRLSGRIESSPAVADRTSGQPLRKAGWRARWTQLRRTTTRRRAGTRWCGAGAAAGHGASTNQPLSRRIEPDPSRNPNREPTGRAGGCSCCSGGEPRSRGRRRKGRR</sequence>
<feature type="compositionally biased region" description="Basic and acidic residues" evidence="1">
    <location>
        <begin position="129"/>
        <end position="144"/>
    </location>
</feature>
<dbReference type="AlphaFoldDB" id="A0A2P5A765"/>
<gene>
    <name evidence="2" type="ORF">PanWU01x14_361970</name>
</gene>
<organism evidence="2 3">
    <name type="scientific">Parasponia andersonii</name>
    <name type="common">Sponia andersonii</name>
    <dbReference type="NCBI Taxonomy" id="3476"/>
    <lineage>
        <taxon>Eukaryota</taxon>
        <taxon>Viridiplantae</taxon>
        <taxon>Streptophyta</taxon>
        <taxon>Embryophyta</taxon>
        <taxon>Tracheophyta</taxon>
        <taxon>Spermatophyta</taxon>
        <taxon>Magnoliopsida</taxon>
        <taxon>eudicotyledons</taxon>
        <taxon>Gunneridae</taxon>
        <taxon>Pentapetalae</taxon>
        <taxon>rosids</taxon>
        <taxon>fabids</taxon>
        <taxon>Rosales</taxon>
        <taxon>Cannabaceae</taxon>
        <taxon>Parasponia</taxon>
    </lineage>
</organism>
<comment type="caution">
    <text evidence="2">The sequence shown here is derived from an EMBL/GenBank/DDBJ whole genome shotgun (WGS) entry which is preliminary data.</text>
</comment>
<proteinExistence type="predicted"/>
<feature type="compositionally biased region" description="Basic residues" evidence="1">
    <location>
        <begin position="56"/>
        <end position="67"/>
    </location>
</feature>
<dbReference type="Proteomes" id="UP000237105">
    <property type="component" value="Unassembled WGS sequence"/>
</dbReference>
<reference evidence="3" key="1">
    <citation type="submission" date="2016-06" db="EMBL/GenBank/DDBJ databases">
        <title>Parallel loss of symbiosis genes in relatives of nitrogen-fixing non-legume Parasponia.</title>
        <authorList>
            <person name="Van Velzen R."/>
            <person name="Holmer R."/>
            <person name="Bu F."/>
            <person name="Rutten L."/>
            <person name="Van Zeijl A."/>
            <person name="Liu W."/>
            <person name="Santuari L."/>
            <person name="Cao Q."/>
            <person name="Sharma T."/>
            <person name="Shen D."/>
            <person name="Roswanjaya Y."/>
            <person name="Wardhani T."/>
            <person name="Kalhor M.S."/>
            <person name="Jansen J."/>
            <person name="Van den Hoogen J."/>
            <person name="Gungor B."/>
            <person name="Hartog M."/>
            <person name="Hontelez J."/>
            <person name="Verver J."/>
            <person name="Yang W.-C."/>
            <person name="Schijlen E."/>
            <person name="Repin R."/>
            <person name="Schilthuizen M."/>
            <person name="Schranz E."/>
            <person name="Heidstra R."/>
            <person name="Miyata K."/>
            <person name="Fedorova E."/>
            <person name="Kohlen W."/>
            <person name="Bisseling T."/>
            <person name="Smit S."/>
            <person name="Geurts R."/>
        </authorList>
    </citation>
    <scope>NUCLEOTIDE SEQUENCE [LARGE SCALE GENOMIC DNA]</scope>
    <source>
        <strain evidence="3">cv. WU1-14</strain>
    </source>
</reference>
<evidence type="ECO:0000256" key="1">
    <source>
        <dbReference type="SAM" id="MobiDB-lite"/>
    </source>
</evidence>
<name>A0A2P5A765_PARAD</name>
<dbReference type="EMBL" id="JXTB01000825">
    <property type="protein sequence ID" value="PON32371.1"/>
    <property type="molecule type" value="Genomic_DNA"/>
</dbReference>
<feature type="region of interest" description="Disordered" evidence="1">
    <location>
        <begin position="1"/>
        <end position="169"/>
    </location>
</feature>
<feature type="compositionally biased region" description="Basic residues" evidence="1">
    <location>
        <begin position="22"/>
        <end position="45"/>
    </location>
</feature>
<evidence type="ECO:0000313" key="2">
    <source>
        <dbReference type="EMBL" id="PON32371.1"/>
    </source>
</evidence>
<keyword evidence="3" id="KW-1185">Reference proteome</keyword>